<proteinExistence type="predicted"/>
<dbReference type="GO" id="GO:0006310">
    <property type="term" value="P:DNA recombination"/>
    <property type="evidence" value="ECO:0007669"/>
    <property type="project" value="UniProtKB-KW"/>
</dbReference>
<dbReference type="InterPro" id="IPR010998">
    <property type="entry name" value="Integrase_recombinase_N"/>
</dbReference>
<dbReference type="Gene3D" id="1.10.443.10">
    <property type="entry name" value="Intergrase catalytic core"/>
    <property type="match status" value="1"/>
</dbReference>
<reference evidence="4 5" key="1">
    <citation type="submission" date="2019-02" db="EMBL/GenBank/DDBJ databases">
        <title>Deep-cultivation of Planctomycetes and their phenomic and genomic characterization uncovers novel biology.</title>
        <authorList>
            <person name="Wiegand S."/>
            <person name="Jogler M."/>
            <person name="Boedeker C."/>
            <person name="Pinto D."/>
            <person name="Vollmers J."/>
            <person name="Rivas-Marin E."/>
            <person name="Kohn T."/>
            <person name="Peeters S.H."/>
            <person name="Heuer A."/>
            <person name="Rast P."/>
            <person name="Oberbeckmann S."/>
            <person name="Bunk B."/>
            <person name="Jeske O."/>
            <person name="Meyerdierks A."/>
            <person name="Storesund J.E."/>
            <person name="Kallscheuer N."/>
            <person name="Luecker S."/>
            <person name="Lage O.M."/>
            <person name="Pohl T."/>
            <person name="Merkel B.J."/>
            <person name="Hornburger P."/>
            <person name="Mueller R.-W."/>
            <person name="Bruemmer F."/>
            <person name="Labrenz M."/>
            <person name="Spormann A.M."/>
            <person name="Op Den Camp H."/>
            <person name="Overmann J."/>
            <person name="Amann R."/>
            <person name="Jetten M.S.M."/>
            <person name="Mascher T."/>
            <person name="Medema M.H."/>
            <person name="Devos D.P."/>
            <person name="Kaster A.-K."/>
            <person name="Ovreas L."/>
            <person name="Rohde M."/>
            <person name="Galperin M.Y."/>
            <person name="Jogler C."/>
        </authorList>
    </citation>
    <scope>NUCLEOTIDE SEQUENCE [LARGE SCALE GENOMIC DNA]</scope>
    <source>
        <strain evidence="4 5">KOR42</strain>
    </source>
</reference>
<keyword evidence="1" id="KW-0238">DNA-binding</keyword>
<dbReference type="Pfam" id="PF13102">
    <property type="entry name" value="Phage_int_SAM_5"/>
    <property type="match status" value="1"/>
</dbReference>
<evidence type="ECO:0000313" key="4">
    <source>
        <dbReference type="EMBL" id="TWT41464.1"/>
    </source>
</evidence>
<name>A0A5C5VS82_9PLAN</name>
<keyword evidence="5" id="KW-1185">Reference proteome</keyword>
<sequence length="384" mass="43914">MATLSRHKGGWLIQFSLSGKRKSLYPGVMPKKQAKEYQRHVENLVSSRKSGLSIPDFTACWLRDRDLNFLKKLHRLGLVSSPQEVTESPTVSEFVQRYINSRSDVKESSKLVWGRCQGKMKLFFGDVCRIENVTVGQAKDFRQYLIRTGLSENTTRKMCSIACQIFADAMDRELINRNPFQVKSIPRTTRANDERMQFITRDTAQKVLDACPSSEWRLIFVLSRFGGLRCPSEVFTLTWGDVIWDRNRLRVPSPKTEHHEGHEERMIPLFPEVRAELERSFDEALEGSVQVLRRIVNPNPQMKKIVVKSGVKPWPKIFHNLRSSRQTELTEQFGIKAACSWLGNSIRVADTSYLQVPDSLWDAATESALLSALPEPISNKTGNT</sequence>
<dbReference type="AlphaFoldDB" id="A0A5C5VS82"/>
<dbReference type="Gene3D" id="1.10.150.130">
    <property type="match status" value="1"/>
</dbReference>
<dbReference type="GO" id="GO:0015074">
    <property type="term" value="P:DNA integration"/>
    <property type="evidence" value="ECO:0007669"/>
    <property type="project" value="InterPro"/>
</dbReference>
<keyword evidence="2" id="KW-0233">DNA recombination</keyword>
<evidence type="ECO:0000259" key="3">
    <source>
        <dbReference type="Pfam" id="PF13102"/>
    </source>
</evidence>
<feature type="domain" description="Phage integrase SAM-like" evidence="3">
    <location>
        <begin position="91"/>
        <end position="183"/>
    </location>
</feature>
<dbReference type="EMBL" id="SIHI01000045">
    <property type="protein sequence ID" value="TWT41464.1"/>
    <property type="molecule type" value="Genomic_DNA"/>
</dbReference>
<dbReference type="SUPFAM" id="SSF56349">
    <property type="entry name" value="DNA breaking-rejoining enzymes"/>
    <property type="match status" value="1"/>
</dbReference>
<dbReference type="InterPro" id="IPR011010">
    <property type="entry name" value="DNA_brk_join_enz"/>
</dbReference>
<evidence type="ECO:0000256" key="2">
    <source>
        <dbReference type="ARBA" id="ARBA00023172"/>
    </source>
</evidence>
<accession>A0A5C5VS82</accession>
<protein>
    <recommendedName>
        <fullName evidence="3">Phage integrase SAM-like domain-containing protein</fullName>
    </recommendedName>
</protein>
<organism evidence="4 5">
    <name type="scientific">Thalassoglobus neptunius</name>
    <dbReference type="NCBI Taxonomy" id="1938619"/>
    <lineage>
        <taxon>Bacteria</taxon>
        <taxon>Pseudomonadati</taxon>
        <taxon>Planctomycetota</taxon>
        <taxon>Planctomycetia</taxon>
        <taxon>Planctomycetales</taxon>
        <taxon>Planctomycetaceae</taxon>
        <taxon>Thalassoglobus</taxon>
    </lineage>
</organism>
<dbReference type="InterPro" id="IPR025269">
    <property type="entry name" value="SAM-like_dom"/>
</dbReference>
<evidence type="ECO:0000313" key="5">
    <source>
        <dbReference type="Proteomes" id="UP000317243"/>
    </source>
</evidence>
<evidence type="ECO:0000256" key="1">
    <source>
        <dbReference type="ARBA" id="ARBA00023125"/>
    </source>
</evidence>
<dbReference type="Proteomes" id="UP000317243">
    <property type="component" value="Unassembled WGS sequence"/>
</dbReference>
<comment type="caution">
    <text evidence="4">The sequence shown here is derived from an EMBL/GenBank/DDBJ whole genome shotgun (WGS) entry which is preliminary data.</text>
</comment>
<dbReference type="GO" id="GO:0003677">
    <property type="term" value="F:DNA binding"/>
    <property type="evidence" value="ECO:0007669"/>
    <property type="project" value="UniProtKB-KW"/>
</dbReference>
<gene>
    <name evidence="4" type="ORF">KOR42_48170</name>
</gene>
<dbReference type="InterPro" id="IPR013762">
    <property type="entry name" value="Integrase-like_cat_sf"/>
</dbReference>